<dbReference type="STRING" id="1246626.BleG1_1969"/>
<dbReference type="eggNOG" id="ENOG502ZURY">
    <property type="taxonomic scope" value="Bacteria"/>
</dbReference>
<keyword evidence="2" id="KW-1185">Reference proteome</keyword>
<dbReference type="Pfam" id="PF10949">
    <property type="entry name" value="DUF2777"/>
    <property type="match status" value="1"/>
</dbReference>
<accession>A0A060LWE1</accession>
<dbReference type="Proteomes" id="UP000027142">
    <property type="component" value="Chromosome"/>
</dbReference>
<dbReference type="PATRIC" id="fig|1246626.3.peg.1969"/>
<name>A0A060LWE1_9BACI</name>
<evidence type="ECO:0000313" key="1">
    <source>
        <dbReference type="EMBL" id="AIC94547.1"/>
    </source>
</evidence>
<dbReference type="KEGG" id="ble:BleG1_1969"/>
<dbReference type="AlphaFoldDB" id="A0A060LWE1"/>
<dbReference type="EMBL" id="CP003923">
    <property type="protein sequence ID" value="AIC94547.1"/>
    <property type="molecule type" value="Genomic_DNA"/>
</dbReference>
<proteinExistence type="predicted"/>
<protein>
    <recommendedName>
        <fullName evidence="3">DUF2777 family protein</fullName>
    </recommendedName>
</protein>
<gene>
    <name evidence="1" type="ORF">BleG1_1969</name>
</gene>
<dbReference type="OrthoDB" id="2942325at2"/>
<evidence type="ECO:0008006" key="3">
    <source>
        <dbReference type="Google" id="ProtNLM"/>
    </source>
</evidence>
<reference evidence="1 2" key="1">
    <citation type="journal article" date="2014" name="Gene">
        <title>A comparative genomic analysis of the alkalitolerant soil bacterium Bacillus lehensis G1.</title>
        <authorList>
            <person name="Noor Y.M."/>
            <person name="Samsulrizal N.H."/>
            <person name="Jema'on N.A."/>
            <person name="Low K.O."/>
            <person name="Ramli A.N."/>
            <person name="Alias N.I."/>
            <person name="Damis S.I."/>
            <person name="Fuzi S.F."/>
            <person name="Isa M.N."/>
            <person name="Murad A.M."/>
            <person name="Raih M.F."/>
            <person name="Bakar F.D."/>
            <person name="Najimudin N."/>
            <person name="Mahadi N.M."/>
            <person name="Illias R.M."/>
        </authorList>
    </citation>
    <scope>NUCLEOTIDE SEQUENCE [LARGE SCALE GENOMIC DNA]</scope>
    <source>
        <strain evidence="1 2">G1</strain>
    </source>
</reference>
<evidence type="ECO:0000313" key="2">
    <source>
        <dbReference type="Proteomes" id="UP000027142"/>
    </source>
</evidence>
<dbReference type="RefSeq" id="WP_038480091.1">
    <property type="nucleotide sequence ID" value="NZ_CP003923.1"/>
</dbReference>
<sequence length="337" mass="39226">MDRYEAQQQIGSLLVIDLGEKGTYLGELLSVLTEPKKPWRGRIQIKSVVTLPEFIFQNETIAIHEIPYSEDDVDTFASQYLTTRSPHIHVESYIDSILTDLKKRYIRLKNNGAPSAVEIEALEVYIKTMTSQKRKKNRLVKSEQQDEEQTPSFVEYTFHVKGDDYFLQDSKGEQLPLTVSHFHYTWNQQGQLVTGRYEGDGIFIRENGSRFIPNEGDLILIDKEQFNPYSIFQTELEPAALQGFEHNLALHHVSHKDLIHCYNALIDQLFHSESTTTFRGVNFLTYQTDDQFVLVQHHFKRELCSQQQPLKDTVYDRFEFTTDKGKRTIALYTNAYQ</sequence>
<organism evidence="1 2">
    <name type="scientific">Shouchella lehensis G1</name>
    <dbReference type="NCBI Taxonomy" id="1246626"/>
    <lineage>
        <taxon>Bacteria</taxon>
        <taxon>Bacillati</taxon>
        <taxon>Bacillota</taxon>
        <taxon>Bacilli</taxon>
        <taxon>Bacillales</taxon>
        <taxon>Bacillaceae</taxon>
        <taxon>Shouchella</taxon>
    </lineage>
</organism>
<dbReference type="HOGENOM" id="CLU_859584_0_0_9"/>
<dbReference type="InterPro" id="IPR024488">
    <property type="entry name" value="DUF2777"/>
</dbReference>